<dbReference type="AlphaFoldDB" id="A0A1I1Y260"/>
<feature type="transmembrane region" description="Helical" evidence="6">
    <location>
        <begin position="330"/>
        <end position="363"/>
    </location>
</feature>
<feature type="transmembrane region" description="Helical" evidence="6">
    <location>
        <begin position="437"/>
        <end position="456"/>
    </location>
</feature>
<evidence type="ECO:0000256" key="2">
    <source>
        <dbReference type="ARBA" id="ARBA00022475"/>
    </source>
</evidence>
<reference evidence="9" key="1">
    <citation type="submission" date="2016-10" db="EMBL/GenBank/DDBJ databases">
        <authorList>
            <person name="Varghese N."/>
            <person name="Submissions S."/>
        </authorList>
    </citation>
    <scope>NUCLEOTIDE SEQUENCE [LARGE SCALE GENOMIC DNA]</scope>
    <source>
        <strain evidence="9">UNC178MFTsu3.1</strain>
    </source>
</reference>
<evidence type="ECO:0000256" key="3">
    <source>
        <dbReference type="ARBA" id="ARBA00022692"/>
    </source>
</evidence>
<dbReference type="NCBIfam" id="TIGR00361">
    <property type="entry name" value="ComEC_Rec2"/>
    <property type="match status" value="1"/>
</dbReference>
<comment type="subcellular location">
    <subcellularLocation>
        <location evidence="1">Cell membrane</location>
        <topology evidence="1">Multi-pass membrane protein</topology>
    </subcellularLocation>
</comment>
<feature type="transmembrane region" description="Helical" evidence="6">
    <location>
        <begin position="285"/>
        <end position="318"/>
    </location>
</feature>
<keyword evidence="2" id="KW-1003">Cell membrane</keyword>
<evidence type="ECO:0000313" key="9">
    <source>
        <dbReference type="Proteomes" id="UP000199477"/>
    </source>
</evidence>
<dbReference type="InterPro" id="IPR004477">
    <property type="entry name" value="ComEC_N"/>
</dbReference>
<dbReference type="NCBIfam" id="TIGR00360">
    <property type="entry name" value="ComEC_N-term"/>
    <property type="match status" value="1"/>
</dbReference>
<feature type="transmembrane region" description="Helical" evidence="6">
    <location>
        <begin position="43"/>
        <end position="67"/>
    </location>
</feature>
<feature type="transmembrane region" description="Helical" evidence="6">
    <location>
        <begin position="411"/>
        <end position="431"/>
    </location>
</feature>
<dbReference type="InterPro" id="IPR036866">
    <property type="entry name" value="RibonucZ/Hydroxyglut_hydro"/>
</dbReference>
<sequence>MREQAAIWLAPAFLAGVLAVQWMPVLPTQGWLLPVLVLSAWLAWSSAQARGVAFLLLGAAWAAWCGVRAMESRLPRELEGRDLSVTGTVSGLPQVRAEATRFVLTVERAAVGDEPVALDGRLRLAWYAAGGKAVPAIVPCARWHLTLRLKRPRGLVNPGGGDGERSALERGIVATGYVRDDASNRSTGVRMFCVDGWRAAIADGIERRVADVRSAALLRAFAIGDTRGLTQRDWELARANGASHLIAISGFHVGVAAVAGVWLARLAYACWPGFGLRVPRRQVQALAALLCAALYSALAGFGLPTVRTLLMIAVVALARCSRRHVSSAQALALALLAMLAADPLAVLSAGFWLSFAGVAFLIYSLSPRAQGWRGALRELTLAQAVMAVALLPLSLWFFGGACLVGALSNLLAVPLVSFLVVPLTLFGTALLLMAPPLAGPVLVAAGWLCAGLWWLFERMAGWPGAQVYVPAARPWALGLALLGAGWMLLPRGTPMRWLGALLFLPLAWPPVQRPQPGAFRLWMLDVGQGLAVVLRTREHALVFDAGARFPSDFDLGEAAVLPSLRALGIARLDLLVVSHADNDHAGGAPAVAQAHPAAARLGGEPERMPIATVPCAAGQSWNWDGVRFRMLGPAARAAAARGNDRSCVLLAEGTGGRVLLTGDIGLPAERGLPAAVGTGPPLVLQVPHHGSRTSSGPDLVRGLAPVLALVSSGWRNRFGHPHPLVAQRYAAFRVPMLNTAEQGAIEVDFPADAPPHMVRAWRRHRFRYWRE</sequence>
<name>A0A1I1Y260_9GAMM</name>
<dbReference type="InterPro" id="IPR004797">
    <property type="entry name" value="Competence_ComEC/Rec2"/>
</dbReference>
<dbReference type="EMBL" id="FONH01000001">
    <property type="protein sequence ID" value="SFE13795.1"/>
    <property type="molecule type" value="Genomic_DNA"/>
</dbReference>
<dbReference type="CDD" id="cd07731">
    <property type="entry name" value="ComA-like_MBL-fold"/>
    <property type="match status" value="1"/>
</dbReference>
<keyword evidence="3 6" id="KW-0812">Transmembrane</keyword>
<accession>A0A1I1Y260</accession>
<feature type="transmembrane region" description="Helical" evidence="6">
    <location>
        <begin position="245"/>
        <end position="265"/>
    </location>
</feature>
<keyword evidence="9" id="KW-1185">Reference proteome</keyword>
<dbReference type="SMART" id="SM00849">
    <property type="entry name" value="Lactamase_B"/>
    <property type="match status" value="1"/>
</dbReference>
<dbReference type="Pfam" id="PF00753">
    <property type="entry name" value="Lactamase_B"/>
    <property type="match status" value="1"/>
</dbReference>
<dbReference type="PANTHER" id="PTHR30619:SF1">
    <property type="entry name" value="RECOMBINATION PROTEIN 2"/>
    <property type="match status" value="1"/>
</dbReference>
<evidence type="ECO:0000259" key="7">
    <source>
        <dbReference type="SMART" id="SM00849"/>
    </source>
</evidence>
<dbReference type="GO" id="GO:0030420">
    <property type="term" value="P:establishment of competence for transformation"/>
    <property type="evidence" value="ECO:0007669"/>
    <property type="project" value="InterPro"/>
</dbReference>
<dbReference type="Pfam" id="PF03772">
    <property type="entry name" value="Competence"/>
    <property type="match status" value="1"/>
</dbReference>
<dbReference type="InterPro" id="IPR025405">
    <property type="entry name" value="DUF4131"/>
</dbReference>
<evidence type="ECO:0000256" key="5">
    <source>
        <dbReference type="ARBA" id="ARBA00023136"/>
    </source>
</evidence>
<evidence type="ECO:0000256" key="1">
    <source>
        <dbReference type="ARBA" id="ARBA00004651"/>
    </source>
</evidence>
<proteinExistence type="predicted"/>
<dbReference type="SUPFAM" id="SSF56281">
    <property type="entry name" value="Metallo-hydrolase/oxidoreductase"/>
    <property type="match status" value="1"/>
</dbReference>
<dbReference type="InterPro" id="IPR035681">
    <property type="entry name" value="ComA-like_MBL"/>
</dbReference>
<feature type="transmembrane region" description="Helical" evidence="6">
    <location>
        <begin position="468"/>
        <end position="489"/>
    </location>
</feature>
<feature type="transmembrane region" description="Helical" evidence="6">
    <location>
        <begin position="383"/>
        <end position="404"/>
    </location>
</feature>
<dbReference type="STRING" id="500610.SAMN02799615_00469"/>
<protein>
    <submittedName>
        <fullName evidence="8">Competence protein ComEC</fullName>
    </submittedName>
</protein>
<evidence type="ECO:0000256" key="4">
    <source>
        <dbReference type="ARBA" id="ARBA00022989"/>
    </source>
</evidence>
<dbReference type="PANTHER" id="PTHR30619">
    <property type="entry name" value="DNA INTERNALIZATION/COMPETENCE PROTEIN COMEC/REC2"/>
    <property type="match status" value="1"/>
</dbReference>
<dbReference type="InterPro" id="IPR052159">
    <property type="entry name" value="Competence_DNA_uptake"/>
</dbReference>
<feature type="domain" description="Metallo-beta-lactamase" evidence="7">
    <location>
        <begin position="528"/>
        <end position="714"/>
    </location>
</feature>
<organism evidence="8 9">
    <name type="scientific">Dyella marensis</name>
    <dbReference type="NCBI Taxonomy" id="500610"/>
    <lineage>
        <taxon>Bacteria</taxon>
        <taxon>Pseudomonadati</taxon>
        <taxon>Pseudomonadota</taxon>
        <taxon>Gammaproteobacteria</taxon>
        <taxon>Lysobacterales</taxon>
        <taxon>Rhodanobacteraceae</taxon>
        <taxon>Dyella</taxon>
    </lineage>
</organism>
<dbReference type="Gene3D" id="3.60.15.10">
    <property type="entry name" value="Ribonuclease Z/Hydroxyacylglutathione hydrolase-like"/>
    <property type="match status" value="1"/>
</dbReference>
<dbReference type="InterPro" id="IPR001279">
    <property type="entry name" value="Metallo-B-lactamas"/>
</dbReference>
<keyword evidence="5 6" id="KW-0472">Membrane</keyword>
<evidence type="ECO:0000256" key="6">
    <source>
        <dbReference type="SAM" id="Phobius"/>
    </source>
</evidence>
<gene>
    <name evidence="8" type="ORF">SAMN02799615_00469</name>
</gene>
<evidence type="ECO:0000313" key="8">
    <source>
        <dbReference type="EMBL" id="SFE13795.1"/>
    </source>
</evidence>
<dbReference type="Proteomes" id="UP000199477">
    <property type="component" value="Unassembled WGS sequence"/>
</dbReference>
<keyword evidence="4 6" id="KW-1133">Transmembrane helix</keyword>
<dbReference type="GO" id="GO:0005886">
    <property type="term" value="C:plasma membrane"/>
    <property type="evidence" value="ECO:0007669"/>
    <property type="project" value="UniProtKB-SubCell"/>
</dbReference>
<dbReference type="Pfam" id="PF13567">
    <property type="entry name" value="DUF4131"/>
    <property type="match status" value="1"/>
</dbReference>
<dbReference type="RefSeq" id="WP_035322854.1">
    <property type="nucleotide sequence ID" value="NZ_FONH01000001.1"/>
</dbReference>